<dbReference type="Pfam" id="PF12708">
    <property type="entry name" value="Pect-lyase_RHGA_epim"/>
    <property type="match status" value="1"/>
</dbReference>
<gene>
    <name evidence="2" type="ORF">C7416_104484</name>
</gene>
<proteinExistence type="predicted"/>
<comment type="caution">
    <text evidence="2">The sequence shown here is derived from an EMBL/GenBank/DDBJ whole genome shotgun (WGS) entry which is preliminary data.</text>
</comment>
<dbReference type="EMBL" id="QKZN01000004">
    <property type="protein sequence ID" value="PZX29479.1"/>
    <property type="molecule type" value="Genomic_DNA"/>
</dbReference>
<keyword evidence="3" id="KW-1185">Reference proteome</keyword>
<reference evidence="2" key="1">
    <citation type="submission" date="2018-06" db="EMBL/GenBank/DDBJ databases">
        <title>Genomic Encyclopedia of Type Strains, Phase IV (KMG-V): Genome sequencing to study the core and pangenomes of soil and plant-associated prokaryotes.</title>
        <authorList>
            <person name="Whitman W."/>
        </authorList>
    </citation>
    <scope>NUCLEOTIDE SEQUENCE [LARGE SCALE GENOMIC DNA]</scope>
    <source>
        <strain evidence="2">MLR2-44</strain>
    </source>
</reference>
<protein>
    <submittedName>
        <fullName evidence="2">Pectate lyase-like protein</fullName>
    </submittedName>
</protein>
<accession>A0A2W7PLN1</accession>
<dbReference type="SUPFAM" id="SSF51126">
    <property type="entry name" value="Pectin lyase-like"/>
    <property type="match status" value="1"/>
</dbReference>
<dbReference type="Gene3D" id="2.160.20.10">
    <property type="entry name" value="Single-stranded right-handed beta-helix, Pectin lyase-like"/>
    <property type="match status" value="1"/>
</dbReference>
<organism evidence="2 3">
    <name type="scientific">Cupriavidus phytorum</name>
    <dbReference type="NCBI Taxonomy" id="3024399"/>
    <lineage>
        <taxon>Bacteria</taxon>
        <taxon>Pseudomonadati</taxon>
        <taxon>Pseudomonadota</taxon>
        <taxon>Betaproteobacteria</taxon>
        <taxon>Burkholderiales</taxon>
        <taxon>Burkholderiaceae</taxon>
        <taxon>Cupriavidus</taxon>
    </lineage>
</organism>
<dbReference type="GO" id="GO:0016829">
    <property type="term" value="F:lyase activity"/>
    <property type="evidence" value="ECO:0007669"/>
    <property type="project" value="UniProtKB-KW"/>
</dbReference>
<evidence type="ECO:0000259" key="1">
    <source>
        <dbReference type="Pfam" id="PF12708"/>
    </source>
</evidence>
<name>A0A2W7PLN1_9BURK</name>
<dbReference type="AlphaFoldDB" id="A0A2W7PLN1"/>
<dbReference type="Proteomes" id="UP000249638">
    <property type="component" value="Unassembled WGS sequence"/>
</dbReference>
<dbReference type="InterPro" id="IPR011050">
    <property type="entry name" value="Pectin_lyase_fold/virulence"/>
</dbReference>
<feature type="domain" description="Rhamnogalacturonase A/B/Epimerase-like pectate lyase" evidence="1">
    <location>
        <begin position="88"/>
        <end position="273"/>
    </location>
</feature>
<sequence length="533" mass="55549">MAKYPTQLLPFWKGDGVQQIADASNPDAGPLTGAEYATVSRGSGVLKTTLTAIGTWVLGTFLAFTQTGVGAIARTILAKLFDLPVTPQDFGAVGDGSNDDTAAIRAAIATGKSVYFPKPNSFYRITDEIGPKFAGQILFTNCRLRGMIRNTTNDKPLAYFGDPTVSNGATPQAGMRGLTFFGNAATTRGIVLSTVNENGSAWTDASKDCSLHDVAVDFVGNGWALECYSWCNDIRNFTSYEGNKRGAIFAVDANQNNVSGLYVTGCAEQSLQVGAHPTSTRVSRGNSFRGVVVQQSGGADGVVVIADADNTTITGLYSESNNVKGAPRAVFVKDTARGTVINGVSHLSGGAVVIKNEGLGTSVDGVVSSNITGAIVENAGVGTLNLGTVEWMAGVTPSGVKFSDSSVGGRATFLDNIYSGLWTPTVTALTNVDAVTAFECQYSRVGNVITFSGQVNIDPTATGLTEIGMSLPVASNLIATRQAAGTYSSNSSTIKDGGAIYGDSTNKRLTFRHVAGSTSNLSFFFSGSYLVRT</sequence>
<evidence type="ECO:0000313" key="2">
    <source>
        <dbReference type="EMBL" id="PZX29479.1"/>
    </source>
</evidence>
<dbReference type="InterPro" id="IPR024535">
    <property type="entry name" value="RHGA/B-epi-like_pectate_lyase"/>
</dbReference>
<dbReference type="InterPro" id="IPR012334">
    <property type="entry name" value="Pectin_lyas_fold"/>
</dbReference>
<evidence type="ECO:0000313" key="3">
    <source>
        <dbReference type="Proteomes" id="UP000249638"/>
    </source>
</evidence>